<proteinExistence type="predicted"/>
<dbReference type="PROSITE" id="PS51462">
    <property type="entry name" value="NUDIX"/>
    <property type="match status" value="1"/>
</dbReference>
<dbReference type="AlphaFoldDB" id="A0A328BDB5"/>
<dbReference type="Proteomes" id="UP000249524">
    <property type="component" value="Unassembled WGS sequence"/>
</dbReference>
<comment type="caution">
    <text evidence="2">The sequence shown here is derived from an EMBL/GenBank/DDBJ whole genome shotgun (WGS) entry which is preliminary data.</text>
</comment>
<organism evidence="2 3">
    <name type="scientific">Phenylobacterium kunshanense</name>
    <dbReference type="NCBI Taxonomy" id="1445034"/>
    <lineage>
        <taxon>Bacteria</taxon>
        <taxon>Pseudomonadati</taxon>
        <taxon>Pseudomonadota</taxon>
        <taxon>Alphaproteobacteria</taxon>
        <taxon>Caulobacterales</taxon>
        <taxon>Caulobacteraceae</taxon>
        <taxon>Phenylobacterium</taxon>
    </lineage>
</organism>
<dbReference type="InterPro" id="IPR015797">
    <property type="entry name" value="NUDIX_hydrolase-like_dom_sf"/>
</dbReference>
<dbReference type="Gene3D" id="3.90.79.10">
    <property type="entry name" value="Nucleoside Triphosphate Pyrophosphohydrolase"/>
    <property type="match status" value="1"/>
</dbReference>
<evidence type="ECO:0000313" key="3">
    <source>
        <dbReference type="Proteomes" id="UP000249524"/>
    </source>
</evidence>
<sequence>MAVPQFGQPPEGLAPPDRPAAFCVIERDGLIALVEVEWGGRGLLLHLPGGGLDEGETEADAAIRECGEEAGLDVVLDETPFVRADHYFLHHDRVIRNTRGAFFAGRVAAEDPALKTEADHNLVWMDPQEAVVRLERESHAWAVAAWLRLRARA</sequence>
<dbReference type="RefSeq" id="WP_111277480.1">
    <property type="nucleotide sequence ID" value="NZ_QFYS01000009.1"/>
</dbReference>
<dbReference type="GO" id="GO:0003824">
    <property type="term" value="F:catalytic activity"/>
    <property type="evidence" value="ECO:0007669"/>
    <property type="project" value="UniProtKB-ARBA"/>
</dbReference>
<feature type="domain" description="Nudix hydrolase" evidence="1">
    <location>
        <begin position="16"/>
        <end position="149"/>
    </location>
</feature>
<dbReference type="OrthoDB" id="9816040at2"/>
<gene>
    <name evidence="2" type="ORF">DJ019_17625</name>
</gene>
<accession>A0A328BDB5</accession>
<name>A0A328BDB5_9CAUL</name>
<dbReference type="EMBL" id="QFYS01000009">
    <property type="protein sequence ID" value="RAK63088.1"/>
    <property type="molecule type" value="Genomic_DNA"/>
</dbReference>
<evidence type="ECO:0000313" key="2">
    <source>
        <dbReference type="EMBL" id="RAK63088.1"/>
    </source>
</evidence>
<protein>
    <submittedName>
        <fullName evidence="2">DNA mismatch repair protein MutT</fullName>
    </submittedName>
</protein>
<dbReference type="Pfam" id="PF00293">
    <property type="entry name" value="NUDIX"/>
    <property type="match status" value="1"/>
</dbReference>
<dbReference type="SUPFAM" id="SSF55811">
    <property type="entry name" value="Nudix"/>
    <property type="match status" value="1"/>
</dbReference>
<keyword evidence="3" id="KW-1185">Reference proteome</keyword>
<evidence type="ECO:0000259" key="1">
    <source>
        <dbReference type="PROSITE" id="PS51462"/>
    </source>
</evidence>
<dbReference type="InterPro" id="IPR000086">
    <property type="entry name" value="NUDIX_hydrolase_dom"/>
</dbReference>
<reference evidence="2 3" key="1">
    <citation type="submission" date="2018-05" db="EMBL/GenBank/DDBJ databases">
        <authorList>
            <person name="Lanie J.A."/>
            <person name="Ng W.-L."/>
            <person name="Kazmierczak K.M."/>
            <person name="Andrzejewski T.M."/>
            <person name="Davidsen T.M."/>
            <person name="Wayne K.J."/>
            <person name="Tettelin H."/>
            <person name="Glass J.I."/>
            <person name="Rusch D."/>
            <person name="Podicherti R."/>
            <person name="Tsui H.-C.T."/>
            <person name="Winkler M.E."/>
        </authorList>
    </citation>
    <scope>NUCLEOTIDE SEQUENCE [LARGE SCALE GENOMIC DNA]</scope>
    <source>
        <strain evidence="2 3">BUT-10</strain>
    </source>
</reference>